<protein>
    <recommendedName>
        <fullName evidence="4">Rhomboid family intramembrane serine protease</fullName>
    </recommendedName>
</protein>
<dbReference type="RefSeq" id="WP_159762844.1">
    <property type="nucleotide sequence ID" value="NZ_WUUT01000001.1"/>
</dbReference>
<feature type="transmembrane region" description="Helical" evidence="1">
    <location>
        <begin position="70"/>
        <end position="91"/>
    </location>
</feature>
<dbReference type="Proteomes" id="UP000466535">
    <property type="component" value="Unassembled WGS sequence"/>
</dbReference>
<dbReference type="OrthoDB" id="313547at2157"/>
<dbReference type="EMBL" id="WUUT01000001">
    <property type="protein sequence ID" value="MXR50744.1"/>
    <property type="molecule type" value="Genomic_DNA"/>
</dbReference>
<keyword evidence="1" id="KW-0472">Membrane</keyword>
<evidence type="ECO:0000256" key="1">
    <source>
        <dbReference type="SAM" id="Phobius"/>
    </source>
</evidence>
<evidence type="ECO:0000313" key="2">
    <source>
        <dbReference type="EMBL" id="MXR50744.1"/>
    </source>
</evidence>
<dbReference type="AlphaFoldDB" id="A0A6B0SYS5"/>
<feature type="transmembrane region" description="Helical" evidence="1">
    <location>
        <begin position="20"/>
        <end position="39"/>
    </location>
</feature>
<keyword evidence="1" id="KW-1133">Transmembrane helix</keyword>
<feature type="transmembrane region" description="Helical" evidence="1">
    <location>
        <begin position="217"/>
        <end position="235"/>
    </location>
</feature>
<feature type="transmembrane region" description="Helical" evidence="1">
    <location>
        <begin position="98"/>
        <end position="121"/>
    </location>
</feature>
<feature type="transmembrane region" description="Helical" evidence="1">
    <location>
        <begin position="161"/>
        <end position="179"/>
    </location>
</feature>
<proteinExistence type="predicted"/>
<feature type="transmembrane region" description="Helical" evidence="1">
    <location>
        <begin position="185"/>
        <end position="205"/>
    </location>
</feature>
<gene>
    <name evidence="2" type="ORF">GRX03_03875</name>
</gene>
<accession>A0A6B0SYS5</accession>
<reference evidence="2 3" key="1">
    <citation type="submission" date="2019-12" db="EMBL/GenBank/DDBJ databases">
        <title>Isolation and characterization of three novel carbon monoxide-oxidizing members of Halobacteria from salione crusts and soils.</title>
        <authorList>
            <person name="Myers M.R."/>
            <person name="King G.M."/>
        </authorList>
    </citation>
    <scope>NUCLEOTIDE SEQUENCE [LARGE SCALE GENOMIC DNA]</scope>
    <source>
        <strain evidence="2 3">WSH3</strain>
    </source>
</reference>
<keyword evidence="3" id="KW-1185">Reference proteome</keyword>
<name>A0A6B0SYS5_9EURY</name>
<organism evidence="2 3">
    <name type="scientific">Halovenus carboxidivorans</name>
    <dbReference type="NCBI Taxonomy" id="2692199"/>
    <lineage>
        <taxon>Archaea</taxon>
        <taxon>Methanobacteriati</taxon>
        <taxon>Methanobacteriota</taxon>
        <taxon>Stenosarchaea group</taxon>
        <taxon>Halobacteria</taxon>
        <taxon>Halobacteriales</taxon>
        <taxon>Haloarculaceae</taxon>
        <taxon>Halovenus</taxon>
    </lineage>
</organism>
<evidence type="ECO:0000313" key="3">
    <source>
        <dbReference type="Proteomes" id="UP000466535"/>
    </source>
</evidence>
<comment type="caution">
    <text evidence="2">The sequence shown here is derived from an EMBL/GenBank/DDBJ whole genome shotgun (WGS) entry which is preliminary data.</text>
</comment>
<sequence length="278" mass="30550">MSSAIDDGGFWHAVAAASHLADIAAIISIPLFLVGIFFLPPSIRESFVFETANPTVQAAYGSHFVHRQQFHLLGNLSVYLLVVPITYLLCLLGGRRQLFWITFTVLLTLFPIVLSVMQLLFPRHRSILGFSGINAGFFGFLCVAWVLYAGQRFIGSTSIRYAPAIPLLLTGVIALITLPDRAWRLEIAAASIMLGSLYVLLWITNTENLSNNRIRAGLTRFGFAELAGAGFGLLVSYPFVGFRSVVTARSGVLDVYIHLLGYSLAFIVVFVYVTVVEQ</sequence>
<keyword evidence="1" id="KW-0812">Transmembrane</keyword>
<feature type="transmembrane region" description="Helical" evidence="1">
    <location>
        <begin position="127"/>
        <end position="149"/>
    </location>
</feature>
<feature type="transmembrane region" description="Helical" evidence="1">
    <location>
        <begin position="255"/>
        <end position="275"/>
    </location>
</feature>
<evidence type="ECO:0008006" key="4">
    <source>
        <dbReference type="Google" id="ProtNLM"/>
    </source>
</evidence>